<gene>
    <name evidence="2" type="ORF">ACG02S_07775</name>
</gene>
<feature type="domain" description="Bacteriophage phiJL001 Gp84 C-terminal" evidence="1">
    <location>
        <begin position="206"/>
        <end position="281"/>
    </location>
</feature>
<evidence type="ECO:0000313" key="3">
    <source>
        <dbReference type="Proteomes" id="UP001606300"/>
    </source>
</evidence>
<dbReference type="Pfam" id="PF09931">
    <property type="entry name" value="Phage_phiJL001_Gp84_N"/>
    <property type="match status" value="1"/>
</dbReference>
<dbReference type="RefSeq" id="WP_394469872.1">
    <property type="nucleotide sequence ID" value="NZ_JBIGHY010000002.1"/>
</dbReference>
<dbReference type="InterPro" id="IPR018964">
    <property type="entry name" value="Phage_phiJL001_Gp84_C"/>
</dbReference>
<evidence type="ECO:0000259" key="1">
    <source>
        <dbReference type="Pfam" id="PF09356"/>
    </source>
</evidence>
<protein>
    <submittedName>
        <fullName evidence="2">DUF2163 domain-containing protein</fullName>
    </submittedName>
</protein>
<dbReference type="Pfam" id="PF09356">
    <property type="entry name" value="Phage_BR0599"/>
    <property type="match status" value="1"/>
</dbReference>
<name>A0ABW7EK08_9BURK</name>
<proteinExistence type="predicted"/>
<comment type="caution">
    <text evidence="2">The sequence shown here is derived from an EMBL/GenBank/DDBJ whole genome shotgun (WGS) entry which is preliminary data.</text>
</comment>
<dbReference type="Proteomes" id="UP001606300">
    <property type="component" value="Unassembled WGS sequence"/>
</dbReference>
<keyword evidence="3" id="KW-1185">Reference proteome</keyword>
<evidence type="ECO:0000313" key="2">
    <source>
        <dbReference type="EMBL" id="MFG6413797.1"/>
    </source>
</evidence>
<dbReference type="EMBL" id="JBIGHY010000002">
    <property type="protein sequence ID" value="MFG6413797.1"/>
    <property type="molecule type" value="Genomic_DNA"/>
</dbReference>
<sequence>MPMTEPELAALNTWLAGTDEGCRFDLLTITTRTGLVLRWTNADVPLTTPDNRTFVPAAYERDRLKVNANLQIDDVQLTVFVDSVDAIAGQPMLHFAARGGLDGARVMLEWLFLDVDGAQKGYVTRFEGRTGPAETGLGTVEVSMRSLIAQLERMVPAEIYQPGCRNTIYDAFCGLSVAAAEIPGTVTGLSGVRLDFFSSGLGQAAGFFDLGAVRFTSGLLEGEQRTVRAYAAGGVQTVLPWPSQPAIGDTFVIRPGCDRTKARCSALGNVIRFRGEPHIPAPETAS</sequence>
<organism evidence="2 3">
    <name type="scientific">Pelomonas dachongensis</name>
    <dbReference type="NCBI Taxonomy" id="3299029"/>
    <lineage>
        <taxon>Bacteria</taxon>
        <taxon>Pseudomonadati</taxon>
        <taxon>Pseudomonadota</taxon>
        <taxon>Betaproteobacteria</taxon>
        <taxon>Burkholderiales</taxon>
        <taxon>Sphaerotilaceae</taxon>
        <taxon>Roseateles</taxon>
    </lineage>
</organism>
<reference evidence="2 3" key="1">
    <citation type="submission" date="2024-09" db="EMBL/GenBank/DDBJ databases">
        <title>Novel species of the genus Pelomonas and Roseateles isolated from streams.</title>
        <authorList>
            <person name="Lu H."/>
        </authorList>
    </citation>
    <scope>NUCLEOTIDE SEQUENCE [LARGE SCALE GENOMIC DNA]</scope>
    <source>
        <strain evidence="2 3">DC23W</strain>
    </source>
</reference>
<accession>A0ABW7EK08</accession>